<feature type="domain" description="Retroviral polymerase SH3-like" evidence="3">
    <location>
        <begin position="19"/>
        <end position="61"/>
    </location>
</feature>
<dbReference type="Pfam" id="PF25597">
    <property type="entry name" value="SH3_retrovirus"/>
    <property type="match status" value="1"/>
</dbReference>
<feature type="compositionally biased region" description="Low complexity" evidence="1">
    <location>
        <begin position="686"/>
        <end position="705"/>
    </location>
</feature>
<organism evidence="4">
    <name type="scientific">Tanacetum cinerariifolium</name>
    <name type="common">Dalmatian daisy</name>
    <name type="synonym">Chrysanthemum cinerariifolium</name>
    <dbReference type="NCBI Taxonomy" id="118510"/>
    <lineage>
        <taxon>Eukaryota</taxon>
        <taxon>Viridiplantae</taxon>
        <taxon>Streptophyta</taxon>
        <taxon>Embryophyta</taxon>
        <taxon>Tracheophyta</taxon>
        <taxon>Spermatophyta</taxon>
        <taxon>Magnoliopsida</taxon>
        <taxon>eudicotyledons</taxon>
        <taxon>Gunneridae</taxon>
        <taxon>Pentapetalae</taxon>
        <taxon>asterids</taxon>
        <taxon>campanulids</taxon>
        <taxon>Asterales</taxon>
        <taxon>Asteraceae</taxon>
        <taxon>Asteroideae</taxon>
        <taxon>Anthemideae</taxon>
        <taxon>Anthemidinae</taxon>
        <taxon>Tanacetum</taxon>
    </lineage>
</organism>
<feature type="region of interest" description="Disordered" evidence="1">
    <location>
        <begin position="92"/>
        <end position="114"/>
    </location>
</feature>
<dbReference type="InterPro" id="IPR013103">
    <property type="entry name" value="RVT_2"/>
</dbReference>
<protein>
    <submittedName>
        <fullName evidence="4">Copia protein</fullName>
    </submittedName>
</protein>
<dbReference type="InterPro" id="IPR057670">
    <property type="entry name" value="SH3_retrovirus"/>
</dbReference>
<feature type="compositionally biased region" description="Polar residues" evidence="1">
    <location>
        <begin position="92"/>
        <end position="109"/>
    </location>
</feature>
<name>A0A6L2M9Y3_TANCI</name>
<evidence type="ECO:0000256" key="1">
    <source>
        <dbReference type="SAM" id="MobiDB-lite"/>
    </source>
</evidence>
<evidence type="ECO:0000259" key="2">
    <source>
        <dbReference type="Pfam" id="PF07727"/>
    </source>
</evidence>
<accession>A0A6L2M9Y3</accession>
<dbReference type="AlphaFoldDB" id="A0A6L2M9Y3"/>
<evidence type="ECO:0000313" key="4">
    <source>
        <dbReference type="EMBL" id="GEU69482.1"/>
    </source>
</evidence>
<dbReference type="EMBL" id="BKCJ010005943">
    <property type="protein sequence ID" value="GEU69482.1"/>
    <property type="molecule type" value="Genomic_DNA"/>
</dbReference>
<evidence type="ECO:0000259" key="3">
    <source>
        <dbReference type="Pfam" id="PF25597"/>
    </source>
</evidence>
<proteinExistence type="predicted"/>
<gene>
    <name evidence="4" type="ORF">Tci_041460</name>
</gene>
<feature type="compositionally biased region" description="Acidic residues" evidence="1">
    <location>
        <begin position="551"/>
        <end position="572"/>
    </location>
</feature>
<sequence>MPSSNKWNSKHLGHRKKYCLDAKADVGIFVDYAPAKKAFRIYIKRTRKIIETIHVTFDELTAMASKQFSSGPGLQFLGAAAPRAAALADSPVSTSIGQDEPSTSIPSSQEQEHSLIISQEPKNFKEAMTKPSWIDAMQEEINNLKGYICRSQEYDDIPNGCQNGILKWRAQRRGLRFQPEGFVDQDNPSHVYKLKKAIYGLKQAQRAWYDMLSSFLISQHFSKGVVDPSLYTEKHEMTYYNINPIAFQQAILENSFIAPKKRLKIERCNSGITFTKPQKEETYQVTLDALNLCPCYPTFQITAKVPKIYMHQFWNTIKKIGKIDAYNFKLDKKKCQVDTETMYQAENREISLARKEHMPYLRITKVIIDHFISKDNTISMRNMINIHTIRDDTLLGTLKFVSKTEDYQIYGAMIPDGMINDDIKLSKAYKTYIDYATWKVPSKKARNFKKPASPKLKTVLAFPKEPTQNGKRVKRAAKKATTAQTTSVVIRDTPHKSASGSSEGANFESKVPDEQIDKPKDTNEGTGEKPGVLDVSKDDSADSEAWGNNENENDNVNDEDDDDNSDLDDDENPSFILKDYEKEEQNEEYIDTLEKDKSDDEEKMYEEEDDDVVKELYRDLNINQGLRDTDMTSAQESREDQQNAFYESRFVQEEEGSHVTLTIVHDKTEGLLQSSSISSDFTSKLLNLDDSSSDINSLMNPSTVRPLPPPVYPSLHPT</sequence>
<feature type="compositionally biased region" description="Basic and acidic residues" evidence="1">
    <location>
        <begin position="510"/>
        <end position="527"/>
    </location>
</feature>
<feature type="domain" description="Reverse transcriptase Ty1/copia-type" evidence="2">
    <location>
        <begin position="178"/>
        <end position="233"/>
    </location>
</feature>
<reference evidence="4" key="1">
    <citation type="journal article" date="2019" name="Sci. Rep.">
        <title>Draft genome of Tanacetum cinerariifolium, the natural source of mosquito coil.</title>
        <authorList>
            <person name="Yamashiro T."/>
            <person name="Shiraishi A."/>
            <person name="Satake H."/>
            <person name="Nakayama K."/>
        </authorList>
    </citation>
    <scope>NUCLEOTIDE SEQUENCE</scope>
</reference>
<dbReference type="Pfam" id="PF07727">
    <property type="entry name" value="RVT_2"/>
    <property type="match status" value="1"/>
</dbReference>
<feature type="region of interest" description="Disordered" evidence="1">
    <location>
        <begin position="686"/>
        <end position="718"/>
    </location>
</feature>
<comment type="caution">
    <text evidence="4">The sequence shown here is derived from an EMBL/GenBank/DDBJ whole genome shotgun (WGS) entry which is preliminary data.</text>
</comment>
<feature type="region of interest" description="Disordered" evidence="1">
    <location>
        <begin position="462"/>
        <end position="609"/>
    </location>
</feature>